<organism evidence="1">
    <name type="scientific">Hexamita inflata</name>
    <dbReference type="NCBI Taxonomy" id="28002"/>
    <lineage>
        <taxon>Eukaryota</taxon>
        <taxon>Metamonada</taxon>
        <taxon>Diplomonadida</taxon>
        <taxon>Hexamitidae</taxon>
        <taxon>Hexamitinae</taxon>
        <taxon>Hexamita</taxon>
    </lineage>
</organism>
<protein>
    <submittedName>
        <fullName evidence="2">Hypothetical_protein</fullName>
    </submittedName>
</protein>
<dbReference type="AlphaFoldDB" id="A0AA86V2H1"/>
<name>A0AA86V2H1_9EUKA</name>
<evidence type="ECO:0000313" key="1">
    <source>
        <dbReference type="EMBL" id="CAI9978099.1"/>
    </source>
</evidence>
<comment type="caution">
    <text evidence="1">The sequence shown here is derived from an EMBL/GenBank/DDBJ whole genome shotgun (WGS) entry which is preliminary data.</text>
</comment>
<gene>
    <name evidence="2" type="ORF">HINF_LOCUS35404</name>
    <name evidence="1" type="ORF">HINF_LOCUS65744</name>
</gene>
<accession>A0AA86V2H1</accession>
<dbReference type="EMBL" id="CATOUU010001183">
    <property type="protein sequence ID" value="CAI9978099.1"/>
    <property type="molecule type" value="Genomic_DNA"/>
</dbReference>
<sequence>MCQMELGEDVIPMTRTETRTVKVENKEQLISDNEYRMINQLSKDVMDLIFDDDCYDSENLVNGSIPKYQQLLQFWSDIDNSIEEETFMKEKLWQPIEGMHTQNRLQPDKISKIENNNMVKDVFSEDSLDEV</sequence>
<reference evidence="1" key="1">
    <citation type="submission" date="2023-06" db="EMBL/GenBank/DDBJ databases">
        <authorList>
            <person name="Kurt Z."/>
        </authorList>
    </citation>
    <scope>NUCLEOTIDE SEQUENCE</scope>
</reference>
<keyword evidence="3" id="KW-1185">Reference proteome</keyword>
<proteinExistence type="predicted"/>
<dbReference type="Proteomes" id="UP001642409">
    <property type="component" value="Unassembled WGS sequence"/>
</dbReference>
<evidence type="ECO:0000313" key="2">
    <source>
        <dbReference type="EMBL" id="CAL6034343.1"/>
    </source>
</evidence>
<dbReference type="EMBL" id="CAXDID020000128">
    <property type="protein sequence ID" value="CAL6034343.1"/>
    <property type="molecule type" value="Genomic_DNA"/>
</dbReference>
<reference evidence="2 3" key="2">
    <citation type="submission" date="2024-07" db="EMBL/GenBank/DDBJ databases">
        <authorList>
            <person name="Akdeniz Z."/>
        </authorList>
    </citation>
    <scope>NUCLEOTIDE SEQUENCE [LARGE SCALE GENOMIC DNA]</scope>
</reference>
<evidence type="ECO:0000313" key="3">
    <source>
        <dbReference type="Proteomes" id="UP001642409"/>
    </source>
</evidence>